<name>Q0GPQ0_PROM1</name>
<dbReference type="Proteomes" id="UP000002592">
    <property type="component" value="Chromosome"/>
</dbReference>
<evidence type="ECO:0000313" key="3">
    <source>
        <dbReference type="Proteomes" id="UP000002592"/>
    </source>
</evidence>
<dbReference type="AlphaFoldDB" id="Q0GPQ0"/>
<dbReference type="EMBL" id="DQ786959">
    <property type="protein sequence ID" value="ABI23447.1"/>
    <property type="molecule type" value="Genomic_DNA"/>
</dbReference>
<dbReference type="RefSeq" id="WP_011294537.1">
    <property type="nucleotide sequence ID" value="NC_008819.1"/>
</dbReference>
<sequence>MLYPFFLSIKFDVFKFMKRKYLLAIFSYLFFCLLETSKAEDKYFWQAARYYIHNVEEMNKACDDMRSENEYGVSAFVDFYMPSLPDRFWSAIGKRQTYWYEENDGSYLLTGDAVRDLKRLIARKNCPDIY</sequence>
<dbReference type="KEGG" id="pme:NATL1_11491"/>
<gene>
    <name evidence="2" type="ordered locus">NATL1_11491</name>
</gene>
<evidence type="ECO:0000313" key="1">
    <source>
        <dbReference type="EMBL" id="ABI23447.1"/>
    </source>
</evidence>
<keyword evidence="1" id="KW-0449">Lipoprotein</keyword>
<dbReference type="EMBL" id="CP000553">
    <property type="protein sequence ID" value="ABM75707.1"/>
    <property type="molecule type" value="Genomic_DNA"/>
</dbReference>
<reference evidence="2" key="2">
    <citation type="submission" date="2006-11" db="EMBL/GenBank/DDBJ databases">
        <authorList>
            <person name="Chisholm S."/>
            <person name="Huang K."/>
            <person name="Martiny A."/>
            <person name="Kettler G."/>
            <person name="Coleman M."/>
            <person name="Keller K."/>
            <person name="Arkin A."/>
            <person name="Coe A."/>
            <person name="Rodrigue S."/>
            <person name="Ferriera S."/>
            <person name="Johnson J."/>
            <person name="Kravitz S."/>
            <person name="Beeson K."/>
            <person name="Sutton G."/>
            <person name="Rogers Y.-H."/>
            <person name="Friedman R."/>
            <person name="Frazier M."/>
            <person name="Venter J.C."/>
        </authorList>
    </citation>
    <scope>NUCLEOTIDE SEQUENCE</scope>
    <source>
        <strain evidence="2">NATL1A</strain>
    </source>
</reference>
<dbReference type="HOGENOM" id="CLU_2118883_0_0_3"/>
<protein>
    <submittedName>
        <fullName evidence="1">Possible lipoprotein</fullName>
    </submittedName>
</protein>
<dbReference type="eggNOG" id="ENOG5030847">
    <property type="taxonomic scope" value="Bacteria"/>
</dbReference>
<accession>Q0GPQ0</accession>
<proteinExistence type="predicted"/>
<reference evidence="3" key="3">
    <citation type="journal article" date="2007" name="PLoS Genet.">
        <title>Patterns and implications of gene gain and loss in the evolution of Prochlorococcus.</title>
        <authorList>
            <person name="Kettler G.C."/>
            <person name="Martiny A.C."/>
            <person name="Huang K."/>
            <person name="Zucker J."/>
            <person name="Coleman M.L."/>
            <person name="Rodrigue S."/>
            <person name="Chen F."/>
            <person name="Lapidus A."/>
            <person name="Ferriera S."/>
            <person name="Johnson J."/>
            <person name="Steglich C."/>
            <person name="Church G.M."/>
            <person name="Richardson P."/>
            <person name="Chisholm S.W."/>
        </authorList>
    </citation>
    <scope>NUCLEOTIDE SEQUENCE [LARGE SCALE GENOMIC DNA]</scope>
    <source>
        <strain evidence="3">NATL1A</strain>
    </source>
</reference>
<organism evidence="1">
    <name type="scientific">Prochlorococcus marinus (strain NATL1A)</name>
    <dbReference type="NCBI Taxonomy" id="167555"/>
    <lineage>
        <taxon>Bacteria</taxon>
        <taxon>Bacillati</taxon>
        <taxon>Cyanobacteriota</taxon>
        <taxon>Cyanophyceae</taxon>
        <taxon>Synechococcales</taxon>
        <taxon>Prochlorococcaceae</taxon>
        <taxon>Prochlorococcus</taxon>
    </lineage>
</organism>
<reference evidence="1" key="1">
    <citation type="journal article" date="2006" name="Proc. Natl. Acad. Sci. U.S.A.">
        <title>Phosphate acquisition genes in Prochlorococcus ecotypes: evidence for genome-wide adaptation.</title>
        <authorList>
            <person name="Martiny A.C."/>
            <person name="Coleman M.L."/>
            <person name="Chisholm S.W."/>
        </authorList>
    </citation>
    <scope>NUCLEOTIDE SEQUENCE</scope>
    <source>
        <strain evidence="1">NATL1A</strain>
    </source>
</reference>
<evidence type="ECO:0000313" key="2">
    <source>
        <dbReference type="EMBL" id="ABM75707.1"/>
    </source>
</evidence>